<evidence type="ECO:0008006" key="5">
    <source>
        <dbReference type="Google" id="ProtNLM"/>
    </source>
</evidence>
<sequence>MADKQPLLVVQHGEAQPHIDACGSASFNGGSHDIYITAAAAAARQRRRQAVRRVHFLGFVLFLVVGYYTHGFGLPKLASTVFHWKSGYLHDGKGGDDFLNIGSTPLEGPLVLPDSPQCHFHDGINEPHVYPLARYPLAFGDDHSVTILQNSTRHLAPPYDPPFDDDGDYRWRHVHVTGEVVVRKTDDNSKKEASVEVEAVSNDERIHTKVVFDKKTQKLSVIVDDRIWVEREHWHDGQGACLVARVTVWVPAEHLETFRVGAVHLGVQLLEDLELVVNESARLTSVVGSIVAARTLKTETVHQKGKKDKKKHCDGESFEFPSGYHFGAKQLDVATTSSPIRGPWSLLDRLHIFSVSGSVAVSVRAEGEEEDHKDLADLRIETVSGNVGFEEIKGDEKDEVSRPHRLALSTRSGTLHGSGSFAQLGRVSTTSGNIAVALTPHKLKENGDEPASLDTSTVSGKTVVYLLKEAHDHSIDFLESTHHAVSGEITMHYPASWVGDIHLETLAGGKLVVEGKGVHVVPDDSPRWPPKVGRKVDAIKESPDGETDKDRRSSLKADTVSGRVQLFFPE</sequence>
<keyword evidence="2" id="KW-1133">Transmembrane helix</keyword>
<gene>
    <name evidence="3" type="ORF">SBRCBS47491_002973</name>
</gene>
<dbReference type="Proteomes" id="UP001642406">
    <property type="component" value="Unassembled WGS sequence"/>
</dbReference>
<protein>
    <recommendedName>
        <fullName evidence="5">Adhesin domain-containing protein</fullName>
    </recommendedName>
</protein>
<evidence type="ECO:0000256" key="1">
    <source>
        <dbReference type="SAM" id="MobiDB-lite"/>
    </source>
</evidence>
<proteinExistence type="predicted"/>
<evidence type="ECO:0000256" key="2">
    <source>
        <dbReference type="SAM" id="Phobius"/>
    </source>
</evidence>
<evidence type="ECO:0000313" key="4">
    <source>
        <dbReference type="Proteomes" id="UP001642406"/>
    </source>
</evidence>
<feature type="region of interest" description="Disordered" evidence="1">
    <location>
        <begin position="522"/>
        <end position="556"/>
    </location>
</feature>
<keyword evidence="2" id="KW-0472">Membrane</keyword>
<dbReference type="EMBL" id="CAWUHC010000018">
    <property type="protein sequence ID" value="CAK7216859.1"/>
    <property type="molecule type" value="Genomic_DNA"/>
</dbReference>
<name>A0ABP0BBB7_9PEZI</name>
<comment type="caution">
    <text evidence="3">The sequence shown here is derived from an EMBL/GenBank/DDBJ whole genome shotgun (WGS) entry which is preliminary data.</text>
</comment>
<keyword evidence="2" id="KW-0812">Transmembrane</keyword>
<keyword evidence="4" id="KW-1185">Reference proteome</keyword>
<accession>A0ABP0BBB7</accession>
<evidence type="ECO:0000313" key="3">
    <source>
        <dbReference type="EMBL" id="CAK7216859.1"/>
    </source>
</evidence>
<reference evidence="3 4" key="1">
    <citation type="submission" date="2024-01" db="EMBL/GenBank/DDBJ databases">
        <authorList>
            <person name="Allen C."/>
            <person name="Tagirdzhanova G."/>
        </authorList>
    </citation>
    <scope>NUCLEOTIDE SEQUENCE [LARGE SCALE GENOMIC DNA]</scope>
</reference>
<organism evidence="3 4">
    <name type="scientific">Sporothrix bragantina</name>
    <dbReference type="NCBI Taxonomy" id="671064"/>
    <lineage>
        <taxon>Eukaryota</taxon>
        <taxon>Fungi</taxon>
        <taxon>Dikarya</taxon>
        <taxon>Ascomycota</taxon>
        <taxon>Pezizomycotina</taxon>
        <taxon>Sordariomycetes</taxon>
        <taxon>Sordariomycetidae</taxon>
        <taxon>Ophiostomatales</taxon>
        <taxon>Ophiostomataceae</taxon>
        <taxon>Sporothrix</taxon>
    </lineage>
</organism>
<feature type="compositionally biased region" description="Basic and acidic residues" evidence="1">
    <location>
        <begin position="534"/>
        <end position="555"/>
    </location>
</feature>
<feature type="transmembrane region" description="Helical" evidence="2">
    <location>
        <begin position="54"/>
        <end position="73"/>
    </location>
</feature>